<organism evidence="1 2">
    <name type="scientific">Lachnellula hyalina</name>
    <dbReference type="NCBI Taxonomy" id="1316788"/>
    <lineage>
        <taxon>Eukaryota</taxon>
        <taxon>Fungi</taxon>
        <taxon>Dikarya</taxon>
        <taxon>Ascomycota</taxon>
        <taxon>Pezizomycotina</taxon>
        <taxon>Leotiomycetes</taxon>
        <taxon>Helotiales</taxon>
        <taxon>Lachnaceae</taxon>
        <taxon>Lachnellula</taxon>
    </lineage>
</organism>
<evidence type="ECO:0000313" key="2">
    <source>
        <dbReference type="Proteomes" id="UP000431533"/>
    </source>
</evidence>
<dbReference type="Proteomes" id="UP000431533">
    <property type="component" value="Unassembled WGS sequence"/>
</dbReference>
<comment type="caution">
    <text evidence="1">The sequence shown here is derived from an EMBL/GenBank/DDBJ whole genome shotgun (WGS) entry which is preliminary data.</text>
</comment>
<name>A0A8H8R0S2_9HELO</name>
<sequence length="60" mass="7098">MDNLERGLYYIPLDLYTARLFIFIDGSLANNKDLRYIIVLVNERLNKKENKFTIKGNIAY</sequence>
<protein>
    <submittedName>
        <fullName evidence="1">Uncharacterized protein</fullName>
    </submittedName>
</protein>
<evidence type="ECO:0000313" key="1">
    <source>
        <dbReference type="EMBL" id="TVY25305.1"/>
    </source>
</evidence>
<dbReference type="AlphaFoldDB" id="A0A8H8R0S2"/>
<dbReference type="RefSeq" id="XP_031004093.1">
    <property type="nucleotide sequence ID" value="XM_031153510.1"/>
</dbReference>
<accession>A0A8H8R0S2</accession>
<gene>
    <name evidence="1" type="ORF">LHYA1_G008590</name>
</gene>
<keyword evidence="2" id="KW-1185">Reference proteome</keyword>
<dbReference type="EMBL" id="QGMH01000099">
    <property type="protein sequence ID" value="TVY25305.1"/>
    <property type="molecule type" value="Genomic_DNA"/>
</dbReference>
<dbReference type="OrthoDB" id="411592at2759"/>
<dbReference type="GeneID" id="41988788"/>
<reference evidence="1 2" key="1">
    <citation type="submission" date="2018-05" db="EMBL/GenBank/DDBJ databases">
        <title>Genome sequencing and assembly of the regulated plant pathogen Lachnellula willkommii and related sister species for the development of diagnostic species identification markers.</title>
        <authorList>
            <person name="Giroux E."/>
            <person name="Bilodeau G."/>
        </authorList>
    </citation>
    <scope>NUCLEOTIDE SEQUENCE [LARGE SCALE GENOMIC DNA]</scope>
    <source>
        <strain evidence="1 2">CBS 185.66</strain>
    </source>
</reference>
<proteinExistence type="predicted"/>